<protein>
    <recommendedName>
        <fullName evidence="9">ADP-ribosylation factor-related protein 1-like</fullName>
    </recommendedName>
</protein>
<evidence type="ECO:0000313" key="7">
    <source>
        <dbReference type="EMBL" id="DAD47966.1"/>
    </source>
</evidence>
<dbReference type="PROSITE" id="PS51417">
    <property type="entry name" value="ARF"/>
    <property type="match status" value="1"/>
</dbReference>
<dbReference type="GO" id="GO:0016192">
    <property type="term" value="P:vesicle-mediated transport"/>
    <property type="evidence" value="ECO:0007669"/>
    <property type="project" value="UniProtKB-KW"/>
</dbReference>
<evidence type="ECO:0000256" key="1">
    <source>
        <dbReference type="ARBA" id="ARBA00010290"/>
    </source>
</evidence>
<keyword evidence="2" id="KW-0519">Myristate</keyword>
<dbReference type="SUPFAM" id="SSF52540">
    <property type="entry name" value="P-loop containing nucleoside triphosphate hydrolases"/>
    <property type="match status" value="1"/>
</dbReference>
<evidence type="ECO:0000256" key="3">
    <source>
        <dbReference type="ARBA" id="ARBA00022741"/>
    </source>
</evidence>
<dbReference type="InterPro" id="IPR024156">
    <property type="entry name" value="Small_GTPase_ARF"/>
</dbReference>
<evidence type="ECO:0000256" key="5">
    <source>
        <dbReference type="ARBA" id="ARBA00023134"/>
    </source>
</evidence>
<feature type="binding site" evidence="6">
    <location>
        <begin position="94"/>
        <end position="97"/>
    </location>
    <ligand>
        <name>GTP</name>
        <dbReference type="ChEBI" id="CHEBI:37565"/>
    </ligand>
</feature>
<organism evidence="7 8">
    <name type="scientific">Nelumbo nucifera</name>
    <name type="common">Sacred lotus</name>
    <dbReference type="NCBI Taxonomy" id="4432"/>
    <lineage>
        <taxon>Eukaryota</taxon>
        <taxon>Viridiplantae</taxon>
        <taxon>Streptophyta</taxon>
        <taxon>Embryophyta</taxon>
        <taxon>Tracheophyta</taxon>
        <taxon>Spermatophyta</taxon>
        <taxon>Magnoliopsida</taxon>
        <taxon>Proteales</taxon>
        <taxon>Nelumbonaceae</taxon>
        <taxon>Nelumbo</taxon>
    </lineage>
</organism>
<keyword evidence="2" id="KW-0449">Lipoprotein</keyword>
<dbReference type="PANTHER" id="PTHR45909">
    <property type="entry name" value="ADP-RIBOSYLATION FACTOR-RELATED PROTEIN 1"/>
    <property type="match status" value="1"/>
</dbReference>
<comment type="caution">
    <text evidence="7">The sequence shown here is derived from an EMBL/GenBank/DDBJ whole genome shotgun (WGS) entry which is preliminary data.</text>
</comment>
<dbReference type="Proteomes" id="UP000607653">
    <property type="component" value="Unassembled WGS sequence"/>
</dbReference>
<keyword evidence="4" id="KW-0813">Transport</keyword>
<dbReference type="InterPro" id="IPR006689">
    <property type="entry name" value="Small_GTPase_ARF/SAR"/>
</dbReference>
<keyword evidence="8" id="KW-1185">Reference proteome</keyword>
<accession>A0A822ZYQ3</accession>
<dbReference type="EMBL" id="DUZY01000008">
    <property type="protein sequence ID" value="DAD47966.1"/>
    <property type="molecule type" value="Genomic_DNA"/>
</dbReference>
<dbReference type="SMART" id="SM00177">
    <property type="entry name" value="ARF"/>
    <property type="match status" value="1"/>
</dbReference>
<dbReference type="Gene3D" id="3.40.50.300">
    <property type="entry name" value="P-loop containing nucleotide triphosphate hydrolases"/>
    <property type="match status" value="1"/>
</dbReference>
<evidence type="ECO:0000313" key="8">
    <source>
        <dbReference type="Proteomes" id="UP000607653"/>
    </source>
</evidence>
<proteinExistence type="inferred from homology"/>
<dbReference type="GO" id="GO:0003924">
    <property type="term" value="F:GTPase activity"/>
    <property type="evidence" value="ECO:0007669"/>
    <property type="project" value="InterPro"/>
</dbReference>
<sequence>MAIAVCAPPKKSLGPYPVHPSQDLGYLGSSLDNGPRAVKAGLRTIWEKYYEEAHAVIYVIDAACPTRFEDSKSALEKLLRHEDLQGAPLLILANKQDLAGAVSAAELARYLDLKELDERPYMFEAVSAHDGRGIKEGVDWLIEVMERSKRTEMLGVRADVTGPVSA</sequence>
<evidence type="ECO:0000256" key="6">
    <source>
        <dbReference type="PIRSR" id="PIRSR606689-1"/>
    </source>
</evidence>
<name>A0A822ZYQ3_NELNU</name>
<dbReference type="PANTHER" id="PTHR45909:SF1">
    <property type="entry name" value="ADP-RIBOSYLATION FACTOR-RELATED PROTEIN 1"/>
    <property type="match status" value="1"/>
</dbReference>
<keyword evidence="3 6" id="KW-0547">Nucleotide-binding</keyword>
<gene>
    <name evidence="7" type="ORF">HUJ06_017903</name>
</gene>
<reference evidence="7 8" key="1">
    <citation type="journal article" date="2020" name="Mol. Biol. Evol.">
        <title>Distinct Expression and Methylation Patterns for Genes with Different Fates following a Single Whole-Genome Duplication in Flowering Plants.</title>
        <authorList>
            <person name="Shi T."/>
            <person name="Rahmani R.S."/>
            <person name="Gugger P.F."/>
            <person name="Wang M."/>
            <person name="Li H."/>
            <person name="Zhang Y."/>
            <person name="Li Z."/>
            <person name="Wang Q."/>
            <person name="Van de Peer Y."/>
            <person name="Marchal K."/>
            <person name="Chen J."/>
        </authorList>
    </citation>
    <scope>NUCLEOTIDE SEQUENCE [LARGE SCALE GENOMIC DNA]</scope>
    <source>
        <tissue evidence="7">Leaf</tissue>
    </source>
</reference>
<evidence type="ECO:0000256" key="2">
    <source>
        <dbReference type="ARBA" id="ARBA00022707"/>
    </source>
</evidence>
<evidence type="ECO:0008006" key="9">
    <source>
        <dbReference type="Google" id="ProtNLM"/>
    </source>
</evidence>
<evidence type="ECO:0000256" key="4">
    <source>
        <dbReference type="ARBA" id="ARBA00022892"/>
    </source>
</evidence>
<dbReference type="Pfam" id="PF00025">
    <property type="entry name" value="Arf"/>
    <property type="match status" value="1"/>
</dbReference>
<keyword evidence="5 6" id="KW-0342">GTP-binding</keyword>
<dbReference type="PRINTS" id="PR00328">
    <property type="entry name" value="SAR1GTPBP"/>
</dbReference>
<keyword evidence="4" id="KW-0931">ER-Golgi transport</keyword>
<comment type="similarity">
    <text evidence="1">Belongs to the small GTPase superfamily. Arf family.</text>
</comment>
<dbReference type="GO" id="GO:0005525">
    <property type="term" value="F:GTP binding"/>
    <property type="evidence" value="ECO:0007669"/>
    <property type="project" value="UniProtKB-KW"/>
</dbReference>
<dbReference type="AlphaFoldDB" id="A0A822ZYQ3"/>
<dbReference type="InterPro" id="IPR027417">
    <property type="entry name" value="P-loop_NTPase"/>
</dbReference>